<gene>
    <name evidence="1" type="ORF">QYE76_019334</name>
</gene>
<dbReference type="Proteomes" id="UP001231189">
    <property type="component" value="Unassembled WGS sequence"/>
</dbReference>
<protein>
    <submittedName>
        <fullName evidence="1">Uncharacterized protein</fullName>
    </submittedName>
</protein>
<dbReference type="AlphaFoldDB" id="A0AAD8VN15"/>
<name>A0AAD8VN15_LOLMU</name>
<organism evidence="1 2">
    <name type="scientific">Lolium multiflorum</name>
    <name type="common">Italian ryegrass</name>
    <name type="synonym">Lolium perenne subsp. multiflorum</name>
    <dbReference type="NCBI Taxonomy" id="4521"/>
    <lineage>
        <taxon>Eukaryota</taxon>
        <taxon>Viridiplantae</taxon>
        <taxon>Streptophyta</taxon>
        <taxon>Embryophyta</taxon>
        <taxon>Tracheophyta</taxon>
        <taxon>Spermatophyta</taxon>
        <taxon>Magnoliopsida</taxon>
        <taxon>Liliopsida</taxon>
        <taxon>Poales</taxon>
        <taxon>Poaceae</taxon>
        <taxon>BOP clade</taxon>
        <taxon>Pooideae</taxon>
        <taxon>Poodae</taxon>
        <taxon>Poeae</taxon>
        <taxon>Poeae Chloroplast Group 2 (Poeae type)</taxon>
        <taxon>Loliodinae</taxon>
        <taxon>Loliinae</taxon>
        <taxon>Lolium</taxon>
    </lineage>
</organism>
<keyword evidence="2" id="KW-1185">Reference proteome</keyword>
<proteinExistence type="predicted"/>
<evidence type="ECO:0000313" key="2">
    <source>
        <dbReference type="Proteomes" id="UP001231189"/>
    </source>
</evidence>
<reference evidence="1" key="1">
    <citation type="submission" date="2023-07" db="EMBL/GenBank/DDBJ databases">
        <title>A chromosome-level genome assembly of Lolium multiflorum.</title>
        <authorList>
            <person name="Chen Y."/>
            <person name="Copetti D."/>
            <person name="Kolliker R."/>
            <person name="Studer B."/>
        </authorList>
    </citation>
    <scope>NUCLEOTIDE SEQUENCE</scope>
    <source>
        <strain evidence="1">02402/16</strain>
        <tissue evidence="1">Leaf</tissue>
    </source>
</reference>
<sequence length="329" mass="36541">MTFGSFRFLIGKEESHRLSAPIFSGPFAAKSDLSESSATSVESGDEEASQPRCIKPTHGVALEDLFGGMTFGSFTETGLSQDSDSESFTSFDSAYNNNSFDNKVFTDLSDGVTCPEFEGSTTHQICVITGEGREADEESESFDDLGNPYIDPADFTRGTGRKYIGTEPREKVRLPQEAWDRATKAMDGTEPMTTQVSPAALQAVAKYDEEISQKALEDDVDAIDEARDVVLSRVSAYQQSLKNYHSRRLQPRSFEVGDLVLRLKQDSHEKLESPWVGPYIVTEKDSIHDLAKINSRVAYLNPDKCKFGSSDHLFSYQTPDNFRTLENVQ</sequence>
<accession>A0AAD8VN15</accession>
<dbReference type="EMBL" id="JAUUTY010000006">
    <property type="protein sequence ID" value="KAK1613817.1"/>
    <property type="molecule type" value="Genomic_DNA"/>
</dbReference>
<comment type="caution">
    <text evidence="1">The sequence shown here is derived from an EMBL/GenBank/DDBJ whole genome shotgun (WGS) entry which is preliminary data.</text>
</comment>
<evidence type="ECO:0000313" key="1">
    <source>
        <dbReference type="EMBL" id="KAK1613817.1"/>
    </source>
</evidence>